<dbReference type="InterPro" id="IPR034694">
    <property type="entry name" value="HPF_long/plastid"/>
</dbReference>
<dbReference type="GO" id="GO:0045900">
    <property type="term" value="P:negative regulation of translational elongation"/>
    <property type="evidence" value="ECO:0007669"/>
    <property type="project" value="TreeGrafter"/>
</dbReference>
<name>A0A8I1GDN4_9HYPH</name>
<dbReference type="Proteomes" id="UP000623250">
    <property type="component" value="Unassembled WGS sequence"/>
</dbReference>
<dbReference type="InterPro" id="IPR050574">
    <property type="entry name" value="HPF/YfiA_ribosome-assoc"/>
</dbReference>
<evidence type="ECO:0000256" key="2">
    <source>
        <dbReference type="ARBA" id="ARBA00038695"/>
    </source>
</evidence>
<dbReference type="RefSeq" id="WP_037235598.1">
    <property type="nucleotide sequence ID" value="NZ_JAEMUK010000085.1"/>
</dbReference>
<evidence type="ECO:0000256" key="1">
    <source>
        <dbReference type="ARBA" id="ARBA00022845"/>
    </source>
</evidence>
<comment type="function">
    <text evidence="4">Required for dimerization of active 70S ribosomes into 100S ribosomes in stationary phase; 100S ribosomes are translationally inactive and sometimes present during exponential growth.</text>
</comment>
<dbReference type="Gene3D" id="3.30.160.100">
    <property type="entry name" value="Ribosome hibernation promotion factor-like"/>
    <property type="match status" value="1"/>
</dbReference>
<dbReference type="InterPro" id="IPR003489">
    <property type="entry name" value="RHF/RaiA"/>
</dbReference>
<dbReference type="HAMAP" id="MF_00839">
    <property type="entry name" value="HPF"/>
    <property type="match status" value="1"/>
</dbReference>
<dbReference type="NCBIfam" id="TIGR00741">
    <property type="entry name" value="yfiA"/>
    <property type="match status" value="1"/>
</dbReference>
<comment type="subunit">
    <text evidence="4">Interacts with 100S ribosomes.</text>
</comment>
<dbReference type="GO" id="GO:0043024">
    <property type="term" value="F:ribosomal small subunit binding"/>
    <property type="evidence" value="ECO:0007669"/>
    <property type="project" value="TreeGrafter"/>
</dbReference>
<comment type="subcellular location">
    <subcellularLocation>
        <location evidence="4">Cytoplasm</location>
    </subcellularLocation>
</comment>
<keyword evidence="4" id="KW-0963">Cytoplasm</keyword>
<dbReference type="Pfam" id="PF02482">
    <property type="entry name" value="Ribosomal_S30AE"/>
    <property type="match status" value="1"/>
</dbReference>
<dbReference type="GO" id="GO:0022627">
    <property type="term" value="C:cytosolic small ribosomal subunit"/>
    <property type="evidence" value="ECO:0007669"/>
    <property type="project" value="TreeGrafter"/>
</dbReference>
<evidence type="ECO:0000256" key="5">
    <source>
        <dbReference type="SAM" id="Coils"/>
    </source>
</evidence>
<dbReference type="EMBL" id="JAEMUK010000085">
    <property type="protein sequence ID" value="MBJ7545117.1"/>
    <property type="molecule type" value="Genomic_DNA"/>
</dbReference>
<dbReference type="AlphaFoldDB" id="A0A8I1GDN4"/>
<protein>
    <recommendedName>
        <fullName evidence="3 4">Ribosome hibernation promoting factor</fullName>
        <shortName evidence="4">HPF</shortName>
    </recommendedName>
</protein>
<dbReference type="Pfam" id="PF16321">
    <property type="entry name" value="Ribosom_S30AE_C"/>
    <property type="match status" value="1"/>
</dbReference>
<evidence type="ECO:0000256" key="3">
    <source>
        <dbReference type="ARBA" id="ARBA00041148"/>
    </source>
</evidence>
<evidence type="ECO:0000313" key="8">
    <source>
        <dbReference type="Proteomes" id="UP000623250"/>
    </source>
</evidence>
<dbReference type="InterPro" id="IPR038416">
    <property type="entry name" value="Ribosom_S30AE_C_sf"/>
</dbReference>
<dbReference type="SUPFAM" id="SSF69754">
    <property type="entry name" value="Ribosome binding protein Y (YfiA homologue)"/>
    <property type="match status" value="1"/>
</dbReference>
<dbReference type="PANTHER" id="PTHR33231:SF1">
    <property type="entry name" value="30S RIBOSOMAL PROTEIN"/>
    <property type="match status" value="1"/>
</dbReference>
<evidence type="ECO:0000259" key="6">
    <source>
        <dbReference type="Pfam" id="PF16321"/>
    </source>
</evidence>
<gene>
    <name evidence="7" type="primary">raiA</name>
    <name evidence="4" type="synonym">hpf</name>
    <name evidence="7" type="ORF">JDN41_16300</name>
</gene>
<organism evidence="7 8">
    <name type="scientific">Rhodomicrobium udaipurense</name>
    <dbReference type="NCBI Taxonomy" id="1202716"/>
    <lineage>
        <taxon>Bacteria</taxon>
        <taxon>Pseudomonadati</taxon>
        <taxon>Pseudomonadota</taxon>
        <taxon>Alphaproteobacteria</taxon>
        <taxon>Hyphomicrobiales</taxon>
        <taxon>Hyphomicrobiaceae</taxon>
        <taxon>Rhodomicrobium</taxon>
    </lineage>
</organism>
<accession>A0A8I1GDN4</accession>
<feature type="coiled-coil region" evidence="5">
    <location>
        <begin position="73"/>
        <end position="100"/>
    </location>
</feature>
<proteinExistence type="inferred from homology"/>
<dbReference type="PANTHER" id="PTHR33231">
    <property type="entry name" value="30S RIBOSOMAL PROTEIN"/>
    <property type="match status" value="1"/>
</dbReference>
<sequence>MTIKVTGKNIDLGESLREYALNRVESALDKYSGRSVSGQISVEKNTDGFFSHCAIHLESGLDLQSTGTGVDGYASVDSAMERLEKRLRRYKRRIDDHGQGDTAALQFESAGVDYIIDVESADQSADTHDGDGAPAVIAESPVQVKALSVSDAVMQLDLADKSFLVFRNAAHGGINVVYRRADGNIGWIDTGGVVTSAKS</sequence>
<comment type="caution">
    <text evidence="7">The sequence shown here is derived from an EMBL/GenBank/DDBJ whole genome shotgun (WGS) entry which is preliminary data.</text>
</comment>
<comment type="subunit">
    <text evidence="2">Associates exclusively with 100S ribosomes, which are dimers of 70S ribosomes.</text>
</comment>
<evidence type="ECO:0000313" key="7">
    <source>
        <dbReference type="EMBL" id="MBJ7545117.1"/>
    </source>
</evidence>
<keyword evidence="1 4" id="KW-0810">Translation regulation</keyword>
<feature type="domain" description="Sigma 54 modulation/S30EA ribosomal protein C-terminal" evidence="6">
    <location>
        <begin position="133"/>
        <end position="186"/>
    </location>
</feature>
<dbReference type="Gene3D" id="3.30.505.50">
    <property type="entry name" value="Sigma 54 modulation/S30EA ribosomal protein, C-terminal domain"/>
    <property type="match status" value="1"/>
</dbReference>
<evidence type="ECO:0000256" key="4">
    <source>
        <dbReference type="HAMAP-Rule" id="MF_00839"/>
    </source>
</evidence>
<dbReference type="InterPro" id="IPR036567">
    <property type="entry name" value="RHF-like"/>
</dbReference>
<dbReference type="InterPro" id="IPR032528">
    <property type="entry name" value="Ribosom_S30AE_C"/>
</dbReference>
<keyword evidence="5" id="KW-0175">Coiled coil</keyword>
<keyword evidence="8" id="KW-1185">Reference proteome</keyword>
<reference evidence="7 8" key="1">
    <citation type="submission" date="2020-12" db="EMBL/GenBank/DDBJ databases">
        <title>Revised draft genomes of Rhodomicrobium vannielii ATCC 17100 and Rhodomicrobium udaipurense JA643.</title>
        <authorList>
            <person name="Conners E.M."/>
            <person name="Davenport E.J."/>
            <person name="Bose A."/>
        </authorList>
    </citation>
    <scope>NUCLEOTIDE SEQUENCE [LARGE SCALE GENOMIC DNA]</scope>
    <source>
        <strain evidence="7 8">JA643</strain>
    </source>
</reference>
<comment type="similarity">
    <text evidence="4">Belongs to the HPF/YfiA ribosome-associated protein family. Long HPF subfamily.</text>
</comment>
<dbReference type="CDD" id="cd00552">
    <property type="entry name" value="RaiA"/>
    <property type="match status" value="1"/>
</dbReference>